<dbReference type="Pfam" id="PF02690">
    <property type="entry name" value="Na_Pi_cotrans"/>
    <property type="match status" value="1"/>
</dbReference>
<evidence type="ECO:0000256" key="1">
    <source>
        <dbReference type="ARBA" id="ARBA00004651"/>
    </source>
</evidence>
<reference evidence="8 9" key="1">
    <citation type="submission" date="2017-07" db="EMBL/GenBank/DDBJ databases">
        <title>The complete genome sequence of Bacillus mesonae strain H20-5, an efficient strain improving plant abiotic stress resistance.</title>
        <authorList>
            <person name="Kim S.Y."/>
            <person name="Song H."/>
            <person name="Sang M.K."/>
            <person name="Weon H.-Y."/>
            <person name="Song J."/>
        </authorList>
    </citation>
    <scope>NUCLEOTIDE SEQUENCE [LARGE SCALE GENOMIC DNA]</scope>
    <source>
        <strain evidence="8 9">H20-5</strain>
    </source>
</reference>
<comment type="subcellular location">
    <subcellularLocation>
        <location evidence="1">Cell membrane</location>
        <topology evidence="1">Multi-pass membrane protein</topology>
    </subcellularLocation>
</comment>
<proteinExistence type="predicted"/>
<dbReference type="NCBIfam" id="TIGR00704">
    <property type="entry name" value="NaPi_cotrn_rel"/>
    <property type="match status" value="1"/>
</dbReference>
<evidence type="ECO:0000313" key="9">
    <source>
        <dbReference type="Proteomes" id="UP000282892"/>
    </source>
</evidence>
<dbReference type="InterPro" id="IPR038078">
    <property type="entry name" value="PhoU-like_sf"/>
</dbReference>
<dbReference type="PANTHER" id="PTHR10010">
    <property type="entry name" value="SOLUTE CARRIER FAMILY 34 SODIUM PHOSPHATE , MEMBER 2-RELATED"/>
    <property type="match status" value="1"/>
</dbReference>
<feature type="domain" description="PhoU" evidence="7">
    <location>
        <begin position="349"/>
        <end position="435"/>
    </location>
</feature>
<dbReference type="SUPFAM" id="SSF109755">
    <property type="entry name" value="PhoU-like"/>
    <property type="match status" value="1"/>
</dbReference>
<keyword evidence="3 6" id="KW-0812">Transmembrane</keyword>
<feature type="domain" description="PhoU" evidence="7">
    <location>
        <begin position="453"/>
        <end position="538"/>
    </location>
</feature>
<sequence>MSFNVQEMIFTFIGGLGIFLFGIKFMGDGLQKSAGDRLRDILDRFTSNPLKGVLAGMFVTVLIQSSSGTTALTVGLVSAGFMTLRQAIGVIMGANIGTTVTAFIIGIKIDEYSLPIIAIGAGLLFFFKNQKVQSFGQIVFGFGALFFGLKLMSQGMKPLRSLEMFQDLTLSMSDNPLLGVIVGTVFTLIVQSSSATIGILQELFAQDAIQLNAALPVLFGDNIGTTITAVLASIGTSIAARRAALVHVLFNVIGTIIFMIFLIPYTKFIGLLQHSMGLNPEMTIAFAHGTFNVTNTIIQFPFIAVLAWIVTKVVRGEDQAIDFKPMHLNPIFIENSPSLALGQAKEEVVRMAELSLSGLQEASAYFHTRQKKHADTAIQLEKVIDNLDKQITNYLVEISAKPLPGAISQKHEILLDSVRGIERIGDHVENIVEAIDYQIRNRVAISDEAVGELNEMITLVISTLTDAISALKTFDVDLARQVITKEQQIDMMERQLRKNHIVRLNQRICDGEGGVTFTEIISNLERIGDHSANIAEAVIGEELLHHGKTSNGKIRIHLQSGPIENEV</sequence>
<keyword evidence="9" id="KW-1185">Reference proteome</keyword>
<dbReference type="Pfam" id="PF01895">
    <property type="entry name" value="PhoU"/>
    <property type="match status" value="2"/>
</dbReference>
<dbReference type="NCBIfam" id="NF037997">
    <property type="entry name" value="Na_Pi_symport"/>
    <property type="match status" value="1"/>
</dbReference>
<dbReference type="GO" id="GO:0005886">
    <property type="term" value="C:plasma membrane"/>
    <property type="evidence" value="ECO:0007669"/>
    <property type="project" value="UniProtKB-SubCell"/>
</dbReference>
<name>A0A3T0HY35_9BACI</name>
<feature type="transmembrane region" description="Helical" evidence="6">
    <location>
        <begin position="244"/>
        <end position="265"/>
    </location>
</feature>
<keyword evidence="4 6" id="KW-1133">Transmembrane helix</keyword>
<accession>A0A3T0HY35</accession>
<dbReference type="KEGG" id="nmk:CHR53_12445"/>
<keyword evidence="5 6" id="KW-0472">Membrane</keyword>
<feature type="transmembrane region" description="Helical" evidence="6">
    <location>
        <begin position="135"/>
        <end position="156"/>
    </location>
</feature>
<dbReference type="AlphaFoldDB" id="A0A3T0HY35"/>
<dbReference type="Gene3D" id="1.20.58.220">
    <property type="entry name" value="Phosphate transport system protein phou homolog 2, domain 2"/>
    <property type="match status" value="1"/>
</dbReference>
<evidence type="ECO:0000313" key="8">
    <source>
        <dbReference type="EMBL" id="AZU62025.1"/>
    </source>
</evidence>
<protein>
    <submittedName>
        <fullName evidence="8">Sodium:phosphate symporter</fullName>
    </submittedName>
</protein>
<evidence type="ECO:0000256" key="5">
    <source>
        <dbReference type="ARBA" id="ARBA00023136"/>
    </source>
</evidence>
<keyword evidence="2" id="KW-1003">Cell membrane</keyword>
<feature type="transmembrane region" description="Helical" evidence="6">
    <location>
        <begin position="6"/>
        <end position="27"/>
    </location>
</feature>
<evidence type="ECO:0000256" key="4">
    <source>
        <dbReference type="ARBA" id="ARBA00022989"/>
    </source>
</evidence>
<dbReference type="GO" id="GO:0044341">
    <property type="term" value="P:sodium-dependent phosphate transport"/>
    <property type="evidence" value="ECO:0007669"/>
    <property type="project" value="InterPro"/>
</dbReference>
<dbReference type="OrthoDB" id="9763003at2"/>
<organism evidence="8 9">
    <name type="scientific">Neobacillus mesonae</name>
    <dbReference type="NCBI Taxonomy" id="1193713"/>
    <lineage>
        <taxon>Bacteria</taxon>
        <taxon>Bacillati</taxon>
        <taxon>Bacillota</taxon>
        <taxon>Bacilli</taxon>
        <taxon>Bacillales</taxon>
        <taxon>Bacillaceae</taxon>
        <taxon>Neobacillus</taxon>
    </lineage>
</organism>
<gene>
    <name evidence="8" type="ORF">CHR53_12445</name>
</gene>
<dbReference type="InterPro" id="IPR026022">
    <property type="entry name" value="PhoU_dom"/>
</dbReference>
<dbReference type="RefSeq" id="WP_127486760.1">
    <property type="nucleotide sequence ID" value="NZ_CP022572.1"/>
</dbReference>
<evidence type="ECO:0000256" key="6">
    <source>
        <dbReference type="SAM" id="Phobius"/>
    </source>
</evidence>
<feature type="transmembrane region" description="Helical" evidence="6">
    <location>
        <begin position="177"/>
        <end position="201"/>
    </location>
</feature>
<dbReference type="InterPro" id="IPR004633">
    <property type="entry name" value="NaPi_cotrn-rel/YqeW-like"/>
</dbReference>
<dbReference type="EMBL" id="CP022572">
    <property type="protein sequence ID" value="AZU62025.1"/>
    <property type="molecule type" value="Genomic_DNA"/>
</dbReference>
<evidence type="ECO:0000256" key="3">
    <source>
        <dbReference type="ARBA" id="ARBA00022692"/>
    </source>
</evidence>
<dbReference type="Proteomes" id="UP000282892">
    <property type="component" value="Chromosome"/>
</dbReference>
<feature type="transmembrane region" description="Helical" evidence="6">
    <location>
        <begin position="87"/>
        <end position="105"/>
    </location>
</feature>
<dbReference type="PANTHER" id="PTHR10010:SF46">
    <property type="entry name" value="SODIUM-DEPENDENT PHOSPHATE TRANSPORT PROTEIN 2B"/>
    <property type="match status" value="1"/>
</dbReference>
<feature type="transmembrane region" description="Helical" evidence="6">
    <location>
        <begin position="213"/>
        <end position="232"/>
    </location>
</feature>
<evidence type="ECO:0000259" key="7">
    <source>
        <dbReference type="Pfam" id="PF01895"/>
    </source>
</evidence>
<dbReference type="InterPro" id="IPR003841">
    <property type="entry name" value="Na/Pi_transpt"/>
</dbReference>
<dbReference type="GO" id="GO:0005436">
    <property type="term" value="F:sodium:phosphate symporter activity"/>
    <property type="evidence" value="ECO:0007669"/>
    <property type="project" value="InterPro"/>
</dbReference>
<evidence type="ECO:0000256" key="2">
    <source>
        <dbReference type="ARBA" id="ARBA00022475"/>
    </source>
</evidence>